<keyword evidence="1" id="KW-0812">Transmembrane</keyword>
<accession>A0A1M7Q3Z8</accession>
<proteinExistence type="predicted"/>
<dbReference type="EMBL" id="FRCS01000004">
    <property type="protein sequence ID" value="SHN24936.1"/>
    <property type="molecule type" value="Genomic_DNA"/>
</dbReference>
<organism evidence="2 3">
    <name type="scientific">Cryptosporangium aurantiacum</name>
    <dbReference type="NCBI Taxonomy" id="134849"/>
    <lineage>
        <taxon>Bacteria</taxon>
        <taxon>Bacillati</taxon>
        <taxon>Actinomycetota</taxon>
        <taxon>Actinomycetes</taxon>
        <taxon>Cryptosporangiales</taxon>
        <taxon>Cryptosporangiaceae</taxon>
        <taxon>Cryptosporangium</taxon>
    </lineage>
</organism>
<dbReference type="AlphaFoldDB" id="A0A1M7Q3Z8"/>
<evidence type="ECO:0000256" key="1">
    <source>
        <dbReference type="SAM" id="Phobius"/>
    </source>
</evidence>
<sequence length="181" mass="19456">MTERSSADQLGSRPGRWRRLGFRLRIRRASEESTAAAVYGLIVSGGVLAASHAHTAWGASAFVLGTLVIYWSAERYARVVAERIHAGHRPPWEVIRRRLTEGWELVSASAIPLACMVIVRLLGAKVGTAIMAGLICTTVLLALTGWEIGRNGRLTTPERLMSAAVAAAFGVGMIGLKTLAH</sequence>
<keyword evidence="1" id="KW-0472">Membrane</keyword>
<name>A0A1M7Q3Z8_9ACTN</name>
<feature type="transmembrane region" description="Helical" evidence="1">
    <location>
        <begin position="33"/>
        <end position="50"/>
    </location>
</feature>
<evidence type="ECO:0000313" key="3">
    <source>
        <dbReference type="Proteomes" id="UP000184440"/>
    </source>
</evidence>
<reference evidence="2 3" key="1">
    <citation type="submission" date="2016-11" db="EMBL/GenBank/DDBJ databases">
        <authorList>
            <person name="Jaros S."/>
            <person name="Januszkiewicz K."/>
            <person name="Wedrychowicz H."/>
        </authorList>
    </citation>
    <scope>NUCLEOTIDE SEQUENCE [LARGE SCALE GENOMIC DNA]</scope>
    <source>
        <strain evidence="2 3">DSM 46144</strain>
    </source>
</reference>
<evidence type="ECO:0000313" key="2">
    <source>
        <dbReference type="EMBL" id="SHN24936.1"/>
    </source>
</evidence>
<dbReference type="RefSeq" id="WP_218617524.1">
    <property type="nucleotide sequence ID" value="NZ_FRCS01000004.1"/>
</dbReference>
<keyword evidence="1" id="KW-1133">Transmembrane helix</keyword>
<gene>
    <name evidence="2" type="ORF">SAMN05443668_104107</name>
</gene>
<keyword evidence="3" id="KW-1185">Reference proteome</keyword>
<protein>
    <submittedName>
        <fullName evidence="2">Uncharacterized protein</fullName>
    </submittedName>
</protein>
<dbReference type="Proteomes" id="UP000184440">
    <property type="component" value="Unassembled WGS sequence"/>
</dbReference>
<feature type="transmembrane region" description="Helical" evidence="1">
    <location>
        <begin position="160"/>
        <end position="180"/>
    </location>
</feature>
<feature type="transmembrane region" description="Helical" evidence="1">
    <location>
        <begin position="129"/>
        <end position="148"/>
    </location>
</feature>
<feature type="transmembrane region" description="Helical" evidence="1">
    <location>
        <begin position="56"/>
        <end position="73"/>
    </location>
</feature>